<keyword evidence="3" id="KW-1185">Reference proteome</keyword>
<evidence type="ECO:0000256" key="1">
    <source>
        <dbReference type="SAM" id="Phobius"/>
    </source>
</evidence>
<accession>A0A6G8S418</accession>
<dbReference type="InterPro" id="IPR022385">
    <property type="entry name" value="Rhs_assc_core"/>
</dbReference>
<dbReference type="Gene3D" id="2.180.10.10">
    <property type="entry name" value="RHS repeat-associated core"/>
    <property type="match status" value="1"/>
</dbReference>
<proteinExistence type="predicted"/>
<protein>
    <submittedName>
        <fullName evidence="2">RHS repeat-associated core domain-containing protein</fullName>
    </submittedName>
</protein>
<evidence type="ECO:0000313" key="2">
    <source>
        <dbReference type="EMBL" id="QIO08881.1"/>
    </source>
</evidence>
<feature type="transmembrane region" description="Helical" evidence="1">
    <location>
        <begin position="12"/>
        <end position="32"/>
    </location>
</feature>
<evidence type="ECO:0000313" key="3">
    <source>
        <dbReference type="Proteomes" id="UP000501939"/>
    </source>
</evidence>
<reference evidence="2 3" key="1">
    <citation type="submission" date="2020-03" db="EMBL/GenBank/DDBJ databases">
        <authorList>
            <person name="Zhu W."/>
        </authorList>
    </citation>
    <scope>NUCLEOTIDE SEQUENCE [LARGE SCALE GENOMIC DNA]</scope>
    <source>
        <strain evidence="2 3">185</strain>
    </source>
</reference>
<dbReference type="PRINTS" id="PR00394">
    <property type="entry name" value="RHSPROTEIN"/>
</dbReference>
<dbReference type="EMBL" id="CP049916">
    <property type="protein sequence ID" value="QIO08881.1"/>
    <property type="molecule type" value="Genomic_DNA"/>
</dbReference>
<keyword evidence="1" id="KW-0812">Transmembrane</keyword>
<organism evidence="2 3">
    <name type="scientific">Acinetobacter lanii</name>
    <dbReference type="NCBI Taxonomy" id="2715163"/>
    <lineage>
        <taxon>Bacteria</taxon>
        <taxon>Pseudomonadati</taxon>
        <taxon>Pseudomonadota</taxon>
        <taxon>Gammaproteobacteria</taxon>
        <taxon>Moraxellales</taxon>
        <taxon>Moraxellaceae</taxon>
        <taxon>Acinetobacter</taxon>
    </lineage>
</organism>
<dbReference type="Proteomes" id="UP000501939">
    <property type="component" value="Chromosome"/>
</dbReference>
<dbReference type="PANTHER" id="PTHR32305">
    <property type="match status" value="1"/>
</dbReference>
<gene>
    <name evidence="2" type="ORF">G8D99_07535</name>
</gene>
<dbReference type="AlphaFoldDB" id="A0A6G8S418"/>
<sequence length="213" mass="23422">MAFSRKSTEYVFGMVLKIKVFSIVAHLLNLAIHYNRHRYYAPNIGRFISKDPIGLLGGHNVYAYAPNPVEWIDPLGLSGFDPFKDGEITPFPDNIHFGQKRIAPQFSNIGSQASDAIRGRDIADVAKDLKNGKISPNEFVISYTVDPKTGKPITLNNRGLAALSEANVKPDNAILVPYDKAPRHLLKDGASKDINVTTNKDGSAKLRSVSCPF</sequence>
<dbReference type="PANTHER" id="PTHR32305:SF15">
    <property type="entry name" value="PROTEIN RHSA-RELATED"/>
    <property type="match status" value="1"/>
</dbReference>
<dbReference type="InterPro" id="IPR050708">
    <property type="entry name" value="T6SS_VgrG/RHS"/>
</dbReference>
<name>A0A6G8S418_9GAMM</name>
<dbReference type="NCBIfam" id="TIGR03696">
    <property type="entry name" value="Rhs_assc_core"/>
    <property type="match status" value="1"/>
</dbReference>
<dbReference type="KEGG" id="alj:G8D99_07535"/>
<keyword evidence="1" id="KW-0472">Membrane</keyword>
<keyword evidence="1" id="KW-1133">Transmembrane helix</keyword>